<comment type="caution">
    <text evidence="2">The sequence shown here is derived from an EMBL/GenBank/DDBJ whole genome shotgun (WGS) entry which is preliminary data.</text>
</comment>
<dbReference type="Proteomes" id="UP000479710">
    <property type="component" value="Unassembled WGS sequence"/>
</dbReference>
<sequence length="68" mass="7124">MAGEPELKQRAHGGRPQGALHLGSVAPDVAGHGEDGAGQRQHPRVKMAAVEVKTSVNGEVRRHGRAVN</sequence>
<evidence type="ECO:0000256" key="1">
    <source>
        <dbReference type="SAM" id="MobiDB-lite"/>
    </source>
</evidence>
<accession>A0A6G1DIE7</accession>
<evidence type="ECO:0000313" key="3">
    <source>
        <dbReference type="Proteomes" id="UP000479710"/>
    </source>
</evidence>
<dbReference type="AlphaFoldDB" id="A0A6G1DIE7"/>
<keyword evidence="3" id="KW-1185">Reference proteome</keyword>
<proteinExistence type="predicted"/>
<evidence type="ECO:0000313" key="2">
    <source>
        <dbReference type="EMBL" id="KAF0911972.1"/>
    </source>
</evidence>
<name>A0A6G1DIE7_9ORYZ</name>
<reference evidence="2 3" key="1">
    <citation type="submission" date="2019-11" db="EMBL/GenBank/DDBJ databases">
        <title>Whole genome sequence of Oryza granulata.</title>
        <authorList>
            <person name="Li W."/>
        </authorList>
    </citation>
    <scope>NUCLEOTIDE SEQUENCE [LARGE SCALE GENOMIC DNA]</scope>
    <source>
        <strain evidence="3">cv. Menghai</strain>
        <tissue evidence="2">Leaf</tissue>
    </source>
</reference>
<protein>
    <submittedName>
        <fullName evidence="2">Uncharacterized protein</fullName>
    </submittedName>
</protein>
<organism evidence="2 3">
    <name type="scientific">Oryza meyeriana var. granulata</name>
    <dbReference type="NCBI Taxonomy" id="110450"/>
    <lineage>
        <taxon>Eukaryota</taxon>
        <taxon>Viridiplantae</taxon>
        <taxon>Streptophyta</taxon>
        <taxon>Embryophyta</taxon>
        <taxon>Tracheophyta</taxon>
        <taxon>Spermatophyta</taxon>
        <taxon>Magnoliopsida</taxon>
        <taxon>Liliopsida</taxon>
        <taxon>Poales</taxon>
        <taxon>Poaceae</taxon>
        <taxon>BOP clade</taxon>
        <taxon>Oryzoideae</taxon>
        <taxon>Oryzeae</taxon>
        <taxon>Oryzinae</taxon>
        <taxon>Oryza</taxon>
        <taxon>Oryza meyeriana</taxon>
    </lineage>
</organism>
<dbReference type="EMBL" id="SPHZ02000006">
    <property type="protein sequence ID" value="KAF0911972.1"/>
    <property type="molecule type" value="Genomic_DNA"/>
</dbReference>
<gene>
    <name evidence="2" type="ORF">E2562_012783</name>
</gene>
<feature type="region of interest" description="Disordered" evidence="1">
    <location>
        <begin position="1"/>
        <end position="45"/>
    </location>
</feature>